<feature type="transmembrane region" description="Helical" evidence="6">
    <location>
        <begin position="233"/>
        <end position="255"/>
    </location>
</feature>
<dbReference type="EMBL" id="JAHQIW010006067">
    <property type="protein sequence ID" value="KAJ1368022.1"/>
    <property type="molecule type" value="Genomic_DNA"/>
</dbReference>
<feature type="transmembrane region" description="Helical" evidence="6">
    <location>
        <begin position="412"/>
        <end position="430"/>
    </location>
</feature>
<accession>A0AAD5R203</accession>
<feature type="transmembrane region" description="Helical" evidence="6">
    <location>
        <begin position="63"/>
        <end position="80"/>
    </location>
</feature>
<dbReference type="GO" id="GO:0007606">
    <property type="term" value="P:sensory perception of chemical stimulus"/>
    <property type="evidence" value="ECO:0007669"/>
    <property type="project" value="InterPro"/>
</dbReference>
<dbReference type="Pfam" id="PF10292">
    <property type="entry name" value="7TM_GPCR_Srab"/>
    <property type="match status" value="2"/>
</dbReference>
<feature type="transmembrane region" description="Helical" evidence="6">
    <location>
        <begin position="194"/>
        <end position="213"/>
    </location>
</feature>
<dbReference type="GO" id="GO:0016020">
    <property type="term" value="C:membrane"/>
    <property type="evidence" value="ECO:0007669"/>
    <property type="project" value="UniProtKB-SubCell"/>
</dbReference>
<evidence type="ECO:0000256" key="2">
    <source>
        <dbReference type="ARBA" id="ARBA00006860"/>
    </source>
</evidence>
<reference evidence="7" key="1">
    <citation type="submission" date="2021-06" db="EMBL/GenBank/DDBJ databases">
        <title>Parelaphostrongylus tenuis whole genome reference sequence.</title>
        <authorList>
            <person name="Garwood T.J."/>
            <person name="Larsen P.A."/>
            <person name="Fountain-Jones N.M."/>
            <person name="Garbe J.R."/>
            <person name="Macchietto M.G."/>
            <person name="Kania S.A."/>
            <person name="Gerhold R.W."/>
            <person name="Richards J.E."/>
            <person name="Wolf T.M."/>
        </authorList>
    </citation>
    <scope>NUCLEOTIDE SEQUENCE</scope>
    <source>
        <strain evidence="7">MNPRO001-30</strain>
        <tissue evidence="7">Meninges</tissue>
    </source>
</reference>
<sequence length="474" mass="54195">LSSTLTSRYQTRENIITTRFATHIASLQVLFFIFYGASGFIARVFGHHLYLSNRNLYICSRQVSNVIPVFTFVLPIYSIHRLKHYRLKIDSKIRSVVTMESRGVAGSRNYEEFIRKKYSASSILVFSKRHMTQNQTASEFECRKIGLNLVEYPLYRVVQAIHTFLSMASLPLLLHVQIKYIFGSTFHRNIKIILLLYYSLALLHSAAYTSIQIHAITSSVIKRPCDFFPPTYVYIPLHLTINVSWYGLMFSLMAISCERGVATTRSSKYESKGITLGVFLLAFVVIGVFGTIRYVYSFEDFNVKVWSVLAIPPGAVNRANHVAILNTSIGIICIITLHVFSRINKKRCSVNSTTLTSRYQTLENTITTRFATHIASLQVLFFTLYGMGGLIARTSGYQLLLSNRNLYACSRQIAYVIPIFTFVLPIYSIYQLKYYRLHSDDNIRSIVTMASRGVDGFRNYEMAIGKAWQLDQRP</sequence>
<evidence type="ECO:0000313" key="7">
    <source>
        <dbReference type="EMBL" id="KAJ1368022.1"/>
    </source>
</evidence>
<organism evidence="7 8">
    <name type="scientific">Parelaphostrongylus tenuis</name>
    <name type="common">Meningeal worm</name>
    <dbReference type="NCBI Taxonomy" id="148309"/>
    <lineage>
        <taxon>Eukaryota</taxon>
        <taxon>Metazoa</taxon>
        <taxon>Ecdysozoa</taxon>
        <taxon>Nematoda</taxon>
        <taxon>Chromadorea</taxon>
        <taxon>Rhabditida</taxon>
        <taxon>Rhabditina</taxon>
        <taxon>Rhabditomorpha</taxon>
        <taxon>Strongyloidea</taxon>
        <taxon>Metastrongylidae</taxon>
        <taxon>Parelaphostrongylus</taxon>
    </lineage>
</organism>
<feature type="transmembrane region" description="Helical" evidence="6">
    <location>
        <begin position="322"/>
        <end position="340"/>
    </location>
</feature>
<comment type="similarity">
    <text evidence="2">Belongs to the nematode receptor-like protein srb family.</text>
</comment>
<dbReference type="PANTHER" id="PTHR31216">
    <property type="entry name" value="SERPENTINE RECEPTOR CLASS BETA-1-RELATED-RELATED"/>
    <property type="match status" value="1"/>
</dbReference>
<evidence type="ECO:0000256" key="4">
    <source>
        <dbReference type="ARBA" id="ARBA00022989"/>
    </source>
</evidence>
<gene>
    <name evidence="7" type="ORF">KIN20_029072</name>
</gene>
<feature type="transmembrane region" description="Helical" evidence="6">
    <location>
        <begin position="370"/>
        <end position="392"/>
    </location>
</feature>
<evidence type="ECO:0000256" key="3">
    <source>
        <dbReference type="ARBA" id="ARBA00022692"/>
    </source>
</evidence>
<feature type="transmembrane region" description="Helical" evidence="6">
    <location>
        <begin position="276"/>
        <end position="296"/>
    </location>
</feature>
<keyword evidence="4 6" id="KW-1133">Transmembrane helix</keyword>
<dbReference type="InterPro" id="IPR002184">
    <property type="entry name" value="7TM_GPCR_serpentine_rcpt_Srb"/>
</dbReference>
<feature type="non-terminal residue" evidence="7">
    <location>
        <position position="1"/>
    </location>
</feature>
<dbReference type="PANTHER" id="PTHR31216:SF11">
    <property type="entry name" value="SERPENTINE RECEPTOR CLASS BETA-16-RELATED"/>
    <property type="match status" value="1"/>
</dbReference>
<dbReference type="InterPro" id="IPR019408">
    <property type="entry name" value="7TM_GPCR_serpentine_rcpt_Srab"/>
</dbReference>
<protein>
    <submittedName>
        <fullName evidence="7">Uncharacterized protein</fullName>
    </submittedName>
</protein>
<evidence type="ECO:0000256" key="1">
    <source>
        <dbReference type="ARBA" id="ARBA00004141"/>
    </source>
</evidence>
<keyword evidence="5 6" id="KW-0472">Membrane</keyword>
<dbReference type="PRINTS" id="PR00699">
    <property type="entry name" value="TMPROTEINSRB"/>
</dbReference>
<keyword evidence="3 6" id="KW-0812">Transmembrane</keyword>
<dbReference type="AlphaFoldDB" id="A0AAD5R203"/>
<keyword evidence="8" id="KW-1185">Reference proteome</keyword>
<evidence type="ECO:0000256" key="5">
    <source>
        <dbReference type="ARBA" id="ARBA00023136"/>
    </source>
</evidence>
<proteinExistence type="inferred from homology"/>
<name>A0AAD5R203_PARTN</name>
<comment type="subcellular location">
    <subcellularLocation>
        <location evidence="1">Membrane</location>
        <topology evidence="1">Multi-pass membrane protein</topology>
    </subcellularLocation>
</comment>
<dbReference type="GO" id="GO:0004888">
    <property type="term" value="F:transmembrane signaling receptor activity"/>
    <property type="evidence" value="ECO:0007669"/>
    <property type="project" value="InterPro"/>
</dbReference>
<dbReference type="Proteomes" id="UP001196413">
    <property type="component" value="Unassembled WGS sequence"/>
</dbReference>
<feature type="transmembrane region" description="Helical" evidence="6">
    <location>
        <begin position="20"/>
        <end position="42"/>
    </location>
</feature>
<evidence type="ECO:0000256" key="6">
    <source>
        <dbReference type="SAM" id="Phobius"/>
    </source>
</evidence>
<evidence type="ECO:0000313" key="8">
    <source>
        <dbReference type="Proteomes" id="UP001196413"/>
    </source>
</evidence>
<comment type="caution">
    <text evidence="7">The sequence shown here is derived from an EMBL/GenBank/DDBJ whole genome shotgun (WGS) entry which is preliminary data.</text>
</comment>